<gene>
    <name evidence="4" type="ORF">ENT52_03745</name>
</gene>
<reference evidence="4" key="1">
    <citation type="journal article" date="2020" name="mSystems">
        <title>Genome- and Community-Level Interaction Insights into Carbon Utilization and Element Cycling Functions of Hydrothermarchaeota in Hydrothermal Sediment.</title>
        <authorList>
            <person name="Zhou Z."/>
            <person name="Liu Y."/>
            <person name="Xu W."/>
            <person name="Pan J."/>
            <person name="Luo Z.H."/>
            <person name="Li M."/>
        </authorList>
    </citation>
    <scope>NUCLEOTIDE SEQUENCE [LARGE SCALE GENOMIC DNA]</scope>
    <source>
        <strain evidence="4">SpSt-587</strain>
    </source>
</reference>
<dbReference type="PANTHER" id="PTHR38136">
    <property type="entry name" value="DNA REPAIR PROTEIN"/>
    <property type="match status" value="1"/>
</dbReference>
<dbReference type="Pfam" id="PF04894">
    <property type="entry name" value="Nre_N"/>
    <property type="match status" value="1"/>
</dbReference>
<dbReference type="Pfam" id="PF04895">
    <property type="entry name" value="Nre_C"/>
    <property type="match status" value="1"/>
</dbReference>
<keyword evidence="1" id="KW-0227">DNA damage</keyword>
<dbReference type="PANTHER" id="PTHR38136:SF2">
    <property type="entry name" value="DNA REPAIR PROTEIN"/>
    <property type="match status" value="1"/>
</dbReference>
<evidence type="ECO:0000256" key="1">
    <source>
        <dbReference type="HAMAP-Rule" id="MF_02096"/>
    </source>
</evidence>
<proteinExistence type="inferred from homology"/>
<comment type="similarity">
    <text evidence="1">Belongs to the Nre family.</text>
</comment>
<comment type="function">
    <text evidence="1">Involved in DNA damage repair.</text>
</comment>
<dbReference type="HAMAP" id="MF_02096">
    <property type="entry name" value="Nre"/>
    <property type="match status" value="1"/>
</dbReference>
<protein>
    <recommendedName>
        <fullName evidence="1">DNA repair protein</fullName>
    </recommendedName>
</protein>
<dbReference type="EMBL" id="DSYZ01000081">
    <property type="protein sequence ID" value="HGT82821.1"/>
    <property type="molecule type" value="Genomic_DNA"/>
</dbReference>
<dbReference type="InterPro" id="IPR006978">
    <property type="entry name" value="Nre_N"/>
</dbReference>
<evidence type="ECO:0000259" key="3">
    <source>
        <dbReference type="Pfam" id="PF04895"/>
    </source>
</evidence>
<evidence type="ECO:0000259" key="2">
    <source>
        <dbReference type="Pfam" id="PF04894"/>
    </source>
</evidence>
<name>A0A7J3M1R1_ARCFL</name>
<feature type="domain" description="Archaeal Nre N-terminal" evidence="2">
    <location>
        <begin position="2"/>
        <end position="264"/>
    </location>
</feature>
<feature type="domain" description="Archaeal Nre C-terminal" evidence="3">
    <location>
        <begin position="276"/>
        <end position="385"/>
    </location>
</feature>
<dbReference type="AlphaFoldDB" id="A0A7J3M1R1"/>
<dbReference type="InterPro" id="IPR033167">
    <property type="entry name" value="Nre"/>
</dbReference>
<evidence type="ECO:0000313" key="4">
    <source>
        <dbReference type="EMBL" id="HGT82821.1"/>
    </source>
</evidence>
<organism evidence="4">
    <name type="scientific">Archaeoglobus fulgidus</name>
    <dbReference type="NCBI Taxonomy" id="2234"/>
    <lineage>
        <taxon>Archaea</taxon>
        <taxon>Methanobacteriati</taxon>
        <taxon>Methanobacteriota</taxon>
        <taxon>Archaeoglobi</taxon>
        <taxon>Archaeoglobales</taxon>
        <taxon>Archaeoglobaceae</taxon>
        <taxon>Archaeoglobus</taxon>
    </lineage>
</organism>
<accession>A0A7J3M1R1</accession>
<dbReference type="InterPro" id="IPR006979">
    <property type="entry name" value="Nre_C"/>
</dbReference>
<comment type="caution">
    <text evidence="4">The sequence shown here is derived from an EMBL/GenBank/DDBJ whole genome shotgun (WGS) entry which is preliminary data.</text>
</comment>
<keyword evidence="1" id="KW-0234">DNA repair</keyword>
<dbReference type="GO" id="GO:0006281">
    <property type="term" value="P:DNA repair"/>
    <property type="evidence" value="ECO:0007669"/>
    <property type="project" value="UniProtKB-UniRule"/>
</dbReference>
<sequence length="386" mass="44086">MLCDLPHCPMLSGYRIKVDFNLREVFGSSPPSLFVGRANYPRVRVCPAVPPLVGDTTLYDRPELWAEIPIEKILDFRLSLIHGQFVTDVRDPSSREANVLQEISLYEKSVELEVVFEKSPTPKVFFDDLTPPMGPSAPAKDVRICSTPKAPKIVESVYESNDLNASEAMRLLYEKGIAVSHIQKLLSAGALGIKRKLVPTRWAITAVDDSISKQLIEELKHFEILDHYRVFVLKEKKNLFMVILTPNSWRFEWGEAWFPQTTWNFGSEVCIETDWEDHKGRKTYASLGGCYYASRLATAEYLCKIGKQAGAIVWREIYPGFKIPIGVWFVREMLRKCFNQKFVEFNSLDEALEYLAGISNAGIQNWVKSSKLINFTRGQKTLWSFL</sequence>
<comment type="caution">
    <text evidence="1">Lacks conserved residue(s) required for the propagation of feature annotation.</text>
</comment>